<dbReference type="NCBIfam" id="TIGR00437">
    <property type="entry name" value="feoB"/>
    <property type="match status" value="1"/>
</dbReference>
<feature type="binding site" evidence="15">
    <location>
        <position position="26"/>
    </location>
    <ligand>
        <name>Mg(2+)</name>
        <dbReference type="ChEBI" id="CHEBI:18420"/>
        <label>2</label>
    </ligand>
</feature>
<evidence type="ECO:0000256" key="4">
    <source>
        <dbReference type="ARBA" id="ARBA00022496"/>
    </source>
</evidence>
<feature type="transmembrane region" description="Helical" evidence="16">
    <location>
        <begin position="364"/>
        <end position="390"/>
    </location>
</feature>
<dbReference type="InterPro" id="IPR003373">
    <property type="entry name" value="Fe2_transport_prot-B"/>
</dbReference>
<feature type="binding site" evidence="14">
    <location>
        <begin position="58"/>
        <end position="61"/>
    </location>
    <ligand>
        <name>GTP</name>
        <dbReference type="ChEBI" id="CHEBI:37565"/>
        <label>1</label>
    </ligand>
</feature>
<dbReference type="InterPro" id="IPR011640">
    <property type="entry name" value="Fe2_transport_prot_B_C"/>
</dbReference>
<evidence type="ECO:0000256" key="11">
    <source>
        <dbReference type="ARBA" id="ARBA00023134"/>
    </source>
</evidence>
<evidence type="ECO:0000256" key="5">
    <source>
        <dbReference type="ARBA" id="ARBA00022519"/>
    </source>
</evidence>
<evidence type="ECO:0000313" key="19">
    <source>
        <dbReference type="Proteomes" id="UP000434580"/>
    </source>
</evidence>
<evidence type="ECO:0000256" key="9">
    <source>
        <dbReference type="ARBA" id="ARBA00023004"/>
    </source>
</evidence>
<keyword evidence="5" id="KW-0997">Cell inner membrane</keyword>
<dbReference type="Gene3D" id="3.40.50.300">
    <property type="entry name" value="P-loop containing nucleotide triphosphate hydrolases"/>
    <property type="match status" value="1"/>
</dbReference>
<dbReference type="GO" id="GO:0015093">
    <property type="term" value="F:ferrous iron transmembrane transporter activity"/>
    <property type="evidence" value="ECO:0007669"/>
    <property type="project" value="UniProtKB-UniRule"/>
</dbReference>
<dbReference type="GO" id="GO:0005886">
    <property type="term" value="C:plasma membrane"/>
    <property type="evidence" value="ECO:0007669"/>
    <property type="project" value="UniProtKB-SubCell"/>
</dbReference>
<feature type="transmembrane region" description="Helical" evidence="16">
    <location>
        <begin position="330"/>
        <end position="352"/>
    </location>
</feature>
<comment type="function">
    <text evidence="16">Probable transporter of a GTP-driven Fe(2+) uptake system.</text>
</comment>
<evidence type="ECO:0000256" key="8">
    <source>
        <dbReference type="ARBA" id="ARBA00022989"/>
    </source>
</evidence>
<evidence type="ECO:0000256" key="3">
    <source>
        <dbReference type="ARBA" id="ARBA00022475"/>
    </source>
</evidence>
<comment type="subcellular location">
    <subcellularLocation>
        <location evidence="1 16">Cell inner membrane</location>
        <topology evidence="1 16">Multi-pass membrane protein</topology>
    </subcellularLocation>
</comment>
<protein>
    <recommendedName>
        <fullName evidence="13 16">Ferrous iron transport protein B</fullName>
    </recommendedName>
</protein>
<evidence type="ECO:0000256" key="14">
    <source>
        <dbReference type="PIRSR" id="PIRSR603373-1"/>
    </source>
</evidence>
<feature type="binding site" evidence="14">
    <location>
        <begin position="12"/>
        <end position="19"/>
    </location>
    <ligand>
        <name>GTP</name>
        <dbReference type="ChEBI" id="CHEBI:37565"/>
        <label>1</label>
    </ligand>
</feature>
<dbReference type="InterPro" id="IPR050860">
    <property type="entry name" value="FeoB_GTPase"/>
</dbReference>
<feature type="transmembrane region" description="Helical" evidence="16">
    <location>
        <begin position="397"/>
        <end position="416"/>
    </location>
</feature>
<dbReference type="PANTHER" id="PTHR43185">
    <property type="entry name" value="FERROUS IRON TRANSPORT PROTEIN B"/>
    <property type="match status" value="1"/>
</dbReference>
<organism evidence="18 19">
    <name type="scientific">BD1-7 clade bacterium</name>
    <dbReference type="NCBI Taxonomy" id="2029982"/>
    <lineage>
        <taxon>Bacteria</taxon>
        <taxon>Pseudomonadati</taxon>
        <taxon>Pseudomonadota</taxon>
        <taxon>Gammaproteobacteria</taxon>
        <taxon>Cellvibrionales</taxon>
        <taxon>Spongiibacteraceae</taxon>
        <taxon>BD1-7 clade</taxon>
    </lineage>
</organism>
<evidence type="ECO:0000256" key="15">
    <source>
        <dbReference type="PIRSR" id="PIRSR603373-2"/>
    </source>
</evidence>
<keyword evidence="9 16" id="KW-0408">Iron</keyword>
<dbReference type="OrthoDB" id="9809127at2"/>
<dbReference type="EMBL" id="CACSII010000019">
    <property type="protein sequence ID" value="CAA0116869.1"/>
    <property type="molecule type" value="Genomic_DNA"/>
</dbReference>
<feature type="transmembrane region" description="Helical" evidence="16">
    <location>
        <begin position="221"/>
        <end position="243"/>
    </location>
</feature>
<evidence type="ECO:0000256" key="10">
    <source>
        <dbReference type="ARBA" id="ARBA00023065"/>
    </source>
</evidence>
<keyword evidence="3" id="KW-1003">Cell membrane</keyword>
<keyword evidence="8 16" id="KW-1133">Transmembrane helix</keyword>
<dbReference type="GO" id="GO:0005525">
    <property type="term" value="F:GTP binding"/>
    <property type="evidence" value="ECO:0007669"/>
    <property type="project" value="UniProtKB-KW"/>
</dbReference>
<dbReference type="InterPro" id="IPR006073">
    <property type="entry name" value="GTP-bd"/>
</dbReference>
<evidence type="ECO:0000256" key="13">
    <source>
        <dbReference type="NCBIfam" id="TIGR00437"/>
    </source>
</evidence>
<reference evidence="18 19" key="1">
    <citation type="submission" date="2019-11" db="EMBL/GenBank/DDBJ databases">
        <authorList>
            <person name="Holert J."/>
        </authorList>
    </citation>
    <scope>NUCLEOTIDE SEQUENCE [LARGE SCALE GENOMIC DNA]</scope>
    <source>
        <strain evidence="18">BC5_2</strain>
    </source>
</reference>
<dbReference type="NCBIfam" id="TIGR00231">
    <property type="entry name" value="small_GTP"/>
    <property type="match status" value="1"/>
</dbReference>
<dbReference type="InterPro" id="IPR027417">
    <property type="entry name" value="P-loop_NTPase"/>
</dbReference>
<evidence type="ECO:0000256" key="12">
    <source>
        <dbReference type="ARBA" id="ARBA00023136"/>
    </source>
</evidence>
<dbReference type="SUPFAM" id="SSF52540">
    <property type="entry name" value="P-loop containing nucleoside triphosphate hydrolases"/>
    <property type="match status" value="1"/>
</dbReference>
<keyword evidence="4 16" id="KW-0410">Iron transport</keyword>
<dbReference type="GO" id="GO:0046872">
    <property type="term" value="F:metal ion binding"/>
    <property type="evidence" value="ECO:0007669"/>
    <property type="project" value="UniProtKB-KW"/>
</dbReference>
<feature type="binding site" evidence="14">
    <location>
        <begin position="122"/>
        <end position="125"/>
    </location>
    <ligand>
        <name>GTP</name>
        <dbReference type="ChEBI" id="CHEBI:37565"/>
        <label>1</label>
    </ligand>
</feature>
<dbReference type="PANTHER" id="PTHR43185:SF1">
    <property type="entry name" value="FE(2+) TRANSPORTER FEOB"/>
    <property type="match status" value="1"/>
</dbReference>
<proteinExistence type="inferred from homology"/>
<evidence type="ECO:0000313" key="18">
    <source>
        <dbReference type="EMBL" id="CAA0116869.1"/>
    </source>
</evidence>
<feature type="binding site" evidence="15">
    <location>
        <position position="24"/>
    </location>
    <ligand>
        <name>Mg(2+)</name>
        <dbReference type="ChEBI" id="CHEBI:18420"/>
        <label>2</label>
    </ligand>
</feature>
<dbReference type="Pfam" id="PF07664">
    <property type="entry name" value="FeoB_C"/>
    <property type="match status" value="1"/>
</dbReference>
<dbReference type="InterPro" id="IPR030389">
    <property type="entry name" value="G_FEOB_dom"/>
</dbReference>
<feature type="binding site" evidence="14">
    <location>
        <begin position="37"/>
        <end position="41"/>
    </location>
    <ligand>
        <name>GTP</name>
        <dbReference type="ChEBI" id="CHEBI:37565"/>
        <label>1</label>
    </ligand>
</feature>
<comment type="similarity">
    <text evidence="16">Belongs to the TRAFAC class TrmE-Era-EngA-EngB-Septin-like GTPase superfamily. FeoB GTPase (TC 9.A.8) family.</text>
</comment>
<accession>A0A5S9QFX7</accession>
<feature type="binding site" evidence="15">
    <location>
        <position position="23"/>
    </location>
    <ligand>
        <name>Mg(2+)</name>
        <dbReference type="ChEBI" id="CHEBI:18420"/>
        <label>2</label>
    </ligand>
</feature>
<keyword evidence="6 16" id="KW-0812">Transmembrane</keyword>
<dbReference type="Proteomes" id="UP000434580">
    <property type="component" value="Unassembled WGS sequence"/>
</dbReference>
<dbReference type="Pfam" id="PF07670">
    <property type="entry name" value="Gate"/>
    <property type="match status" value="2"/>
</dbReference>
<feature type="binding site" evidence="15">
    <location>
        <position position="27"/>
    </location>
    <ligand>
        <name>Mg(2+)</name>
        <dbReference type="ChEBI" id="CHEBI:18420"/>
        <label>2</label>
    </ligand>
</feature>
<dbReference type="PRINTS" id="PR00326">
    <property type="entry name" value="GTP1OBG"/>
</dbReference>
<evidence type="ECO:0000256" key="16">
    <source>
        <dbReference type="RuleBase" id="RU362098"/>
    </source>
</evidence>
<keyword evidence="15" id="KW-0460">Magnesium</keyword>
<sequence length="709" mass="76650">MTNAAYTIGLIGNPNCGKTTLFNALTGNRQRVGNWPGVTVERKTGEFRLDDNKVELVDLPGTYGLHGDGDADSLDEQVAQQYIQQNQADCIINVIDASSIERGLFLTSQLRALDVPLIIVLNMVDVAQSKGIKVSASELEAILECPVIEVIASRNQGLQELKSGLSSVLHQGKRPTEFAHEPLRIDDIVGHFSEVDTIAAKVKSLLHEPRRTLSERIDDIILNRFLSIPIFLLIMYLLFMFSINMGTAFQDFFDIIGGTIFVDIPRSLLSEVGSPDWLTAFIAEGVGGGIQLVLTFVPVIGAMFLALSFLEDVGYMARAAFIVDRLMRSLGLPGKSFVPLIVGFGCNVPSIMASRSLTRESDRLITSLMAPFMSCGARLTVYTLFVAAFFSTNGQNIVFALYIIGILVAIFTAWIIRQFVMPAAASTFVMELPPYLMPTGRNLFMHTWTRLKGFVKRAGKAIVAVVIILNVIGSIGIDGSIGAANRADSLLAALARTITPLFAPFGIHADNWPATVGIITGTFAKEVVVGTMNALYTTPAPSNASLDILGNIKAAFLSIPANVSDVLHNFANPLGMHVRSTADAVSSLSAEGVTNTTISQMQLFFSGSAGAFAYMLFVLLYVPCVATIGAMYKEHGAFWMSFSVLWSLTLAYTLATVSYQALTFAAHPASSMSWIAGMVALQIGVTLFVISMGRRQVNKTGLIPIQQLD</sequence>
<dbReference type="AlphaFoldDB" id="A0A5S9QFX7"/>
<feature type="transmembrane region" description="Helical" evidence="16">
    <location>
        <begin position="644"/>
        <end position="666"/>
    </location>
</feature>
<dbReference type="Pfam" id="PF02421">
    <property type="entry name" value="FeoB_N"/>
    <property type="match status" value="1"/>
</dbReference>
<evidence type="ECO:0000256" key="7">
    <source>
        <dbReference type="ARBA" id="ARBA00022741"/>
    </source>
</evidence>
<feature type="transmembrane region" description="Helical" evidence="16">
    <location>
        <begin position="672"/>
        <end position="690"/>
    </location>
</feature>
<feature type="domain" description="FeoB-type G" evidence="17">
    <location>
        <begin position="5"/>
        <end position="171"/>
    </location>
</feature>
<keyword evidence="11 14" id="KW-0342">GTP-binding</keyword>
<feature type="transmembrane region" description="Helical" evidence="16">
    <location>
        <begin position="611"/>
        <end position="632"/>
    </location>
</feature>
<feature type="transmembrane region" description="Helical" evidence="16">
    <location>
        <begin position="461"/>
        <end position="481"/>
    </location>
</feature>
<keyword evidence="2 16" id="KW-0813">Transport</keyword>
<evidence type="ECO:0000256" key="1">
    <source>
        <dbReference type="ARBA" id="ARBA00004429"/>
    </source>
</evidence>
<dbReference type="InterPro" id="IPR005225">
    <property type="entry name" value="Small_GTP-bd"/>
</dbReference>
<feature type="transmembrane region" description="Helical" evidence="16">
    <location>
        <begin position="290"/>
        <end position="310"/>
    </location>
</feature>
<evidence type="ECO:0000256" key="6">
    <source>
        <dbReference type="ARBA" id="ARBA00022692"/>
    </source>
</evidence>
<dbReference type="CDD" id="cd01879">
    <property type="entry name" value="FeoB"/>
    <property type="match status" value="1"/>
</dbReference>
<keyword evidence="7 14" id="KW-0547">Nucleotide-binding</keyword>
<dbReference type="FunFam" id="3.40.50.300:FF:000426">
    <property type="entry name" value="Ferrous iron transport protein B"/>
    <property type="match status" value="1"/>
</dbReference>
<dbReference type="InterPro" id="IPR011642">
    <property type="entry name" value="Gate_dom"/>
</dbReference>
<evidence type="ECO:0000256" key="2">
    <source>
        <dbReference type="ARBA" id="ARBA00022448"/>
    </source>
</evidence>
<keyword evidence="15" id="KW-0479">Metal-binding</keyword>
<keyword evidence="10" id="KW-0406">Ion transport</keyword>
<gene>
    <name evidence="18" type="primary">feoB</name>
    <name evidence="18" type="ORF">DPBNPPHM_02127</name>
</gene>
<keyword evidence="12 16" id="KW-0472">Membrane</keyword>
<dbReference type="PROSITE" id="PS51711">
    <property type="entry name" value="G_FEOB"/>
    <property type="match status" value="1"/>
</dbReference>
<evidence type="ECO:0000259" key="17">
    <source>
        <dbReference type="PROSITE" id="PS51711"/>
    </source>
</evidence>
<name>A0A5S9QFX7_9GAMM</name>